<organism evidence="10 11">
    <name type="scientific">Leptotrombidium deliense</name>
    <dbReference type="NCBI Taxonomy" id="299467"/>
    <lineage>
        <taxon>Eukaryota</taxon>
        <taxon>Metazoa</taxon>
        <taxon>Ecdysozoa</taxon>
        <taxon>Arthropoda</taxon>
        <taxon>Chelicerata</taxon>
        <taxon>Arachnida</taxon>
        <taxon>Acari</taxon>
        <taxon>Acariformes</taxon>
        <taxon>Trombidiformes</taxon>
        <taxon>Prostigmata</taxon>
        <taxon>Anystina</taxon>
        <taxon>Parasitengona</taxon>
        <taxon>Trombiculoidea</taxon>
        <taxon>Trombiculidae</taxon>
        <taxon>Leptotrombidium</taxon>
    </lineage>
</organism>
<reference evidence="10 11" key="1">
    <citation type="journal article" date="2018" name="Gigascience">
        <title>Genomes of trombidid mites reveal novel predicted allergens and laterally-transferred genes associated with secondary metabolism.</title>
        <authorList>
            <person name="Dong X."/>
            <person name="Chaisiri K."/>
            <person name="Xia D."/>
            <person name="Armstrong S.D."/>
            <person name="Fang Y."/>
            <person name="Donnelly M.J."/>
            <person name="Kadowaki T."/>
            <person name="McGarry J.W."/>
            <person name="Darby A.C."/>
            <person name="Makepeace B.L."/>
        </authorList>
    </citation>
    <scope>NUCLEOTIDE SEQUENCE [LARGE SCALE GENOMIC DNA]</scope>
    <source>
        <strain evidence="10">UoL-UT</strain>
    </source>
</reference>
<dbReference type="GO" id="GO:0071014">
    <property type="term" value="C:post-mRNA release spliceosomal complex"/>
    <property type="evidence" value="ECO:0007669"/>
    <property type="project" value="TreeGrafter"/>
</dbReference>
<dbReference type="GO" id="GO:0071013">
    <property type="term" value="C:catalytic step 2 spliceosome"/>
    <property type="evidence" value="ECO:0007669"/>
    <property type="project" value="TreeGrafter"/>
</dbReference>
<accession>A0A443SMN6</accession>
<dbReference type="OrthoDB" id="199717at2759"/>
<dbReference type="PANTHER" id="PTHR13264">
    <property type="entry name" value="GCIP-INTERACTING PROTEIN P29"/>
    <property type="match status" value="1"/>
</dbReference>
<gene>
    <name evidence="10" type="ORF">B4U80_02560</name>
</gene>
<evidence type="ECO:0000256" key="3">
    <source>
        <dbReference type="ARBA" id="ARBA00022664"/>
    </source>
</evidence>
<keyword evidence="5 7" id="KW-0508">mRNA splicing</keyword>
<dbReference type="EMBL" id="NCKV01001214">
    <property type="protein sequence ID" value="RWS28790.1"/>
    <property type="molecule type" value="Genomic_DNA"/>
</dbReference>
<sequence length="238" mass="28199">MSDGEIAPVASSSGGKANPIAKNAERLQRLKKLHAKRNEGSRMNHQEVVEEYKRNQLPKNWAKKREWIDKKLEDEKRKEEAKEQGEDYERKMLLEIQADEAERWEQKKNSKKNPETGFSTYEDATIRVYNRNIKAYKPSLEEYEKVKDEVGDEAFYAGRDTLLHGIRKDSKEAVDRMVEDLNKQIERKCKRSRRRAFDDEADIDYINERNMKFNKKLERFYGQYTTEIKQNLERGTAV</sequence>
<comment type="similarity">
    <text evidence="2 7">Belongs to the SYF2 family.</text>
</comment>
<evidence type="ECO:0000256" key="1">
    <source>
        <dbReference type="ARBA" id="ARBA00004123"/>
    </source>
</evidence>
<keyword evidence="6 7" id="KW-0539">Nucleus</keyword>
<dbReference type="AlphaFoldDB" id="A0A443SMN6"/>
<name>A0A443SMN6_9ACAR</name>
<dbReference type="GO" id="GO:0000974">
    <property type="term" value="C:Prp19 complex"/>
    <property type="evidence" value="ECO:0007669"/>
    <property type="project" value="TreeGrafter"/>
</dbReference>
<dbReference type="VEuPathDB" id="VectorBase:LDEU003250"/>
<dbReference type="InterPro" id="IPR013260">
    <property type="entry name" value="mRNA_splic_SYF2"/>
</dbReference>
<evidence type="ECO:0000313" key="10">
    <source>
        <dbReference type="EMBL" id="RWS28790.1"/>
    </source>
</evidence>
<dbReference type="PANTHER" id="PTHR13264:SF5">
    <property type="entry name" value="PRE-MRNA-SPLICING FACTOR SYF2"/>
    <property type="match status" value="1"/>
</dbReference>
<comment type="function">
    <text evidence="7">Involved in pre-mRNA splicing.</text>
</comment>
<feature type="region of interest" description="Disordered" evidence="9">
    <location>
        <begin position="1"/>
        <end position="23"/>
    </location>
</feature>
<dbReference type="GO" id="GO:0000398">
    <property type="term" value="P:mRNA splicing, via spliceosome"/>
    <property type="evidence" value="ECO:0007669"/>
    <property type="project" value="UniProtKB-UniRule"/>
</dbReference>
<keyword evidence="8" id="KW-0175">Coiled coil</keyword>
<evidence type="ECO:0000256" key="4">
    <source>
        <dbReference type="ARBA" id="ARBA00022728"/>
    </source>
</evidence>
<evidence type="ECO:0000256" key="7">
    <source>
        <dbReference type="RuleBase" id="RU367148"/>
    </source>
</evidence>
<comment type="caution">
    <text evidence="10">The sequence shown here is derived from an EMBL/GenBank/DDBJ whole genome shotgun (WGS) entry which is preliminary data.</text>
</comment>
<keyword evidence="3 7" id="KW-0507">mRNA processing</keyword>
<keyword evidence="11" id="KW-1185">Reference proteome</keyword>
<keyword evidence="4 7" id="KW-0747">Spliceosome</keyword>
<evidence type="ECO:0000256" key="6">
    <source>
        <dbReference type="ARBA" id="ARBA00023242"/>
    </source>
</evidence>
<feature type="coiled-coil region" evidence="8">
    <location>
        <begin position="64"/>
        <end position="91"/>
    </location>
</feature>
<evidence type="ECO:0000256" key="8">
    <source>
        <dbReference type="SAM" id="Coils"/>
    </source>
</evidence>
<dbReference type="Proteomes" id="UP000288716">
    <property type="component" value="Unassembled WGS sequence"/>
</dbReference>
<evidence type="ECO:0000256" key="5">
    <source>
        <dbReference type="ARBA" id="ARBA00023187"/>
    </source>
</evidence>
<evidence type="ECO:0000313" key="11">
    <source>
        <dbReference type="Proteomes" id="UP000288716"/>
    </source>
</evidence>
<dbReference type="STRING" id="299467.A0A443SMN6"/>
<comment type="subcellular location">
    <subcellularLocation>
        <location evidence="1 7">Nucleus</location>
    </subcellularLocation>
</comment>
<evidence type="ECO:0000256" key="9">
    <source>
        <dbReference type="SAM" id="MobiDB-lite"/>
    </source>
</evidence>
<protein>
    <recommendedName>
        <fullName evidence="7">Pre-mRNA-splicing factor SYF2</fullName>
    </recommendedName>
</protein>
<proteinExistence type="inferred from homology"/>
<dbReference type="Pfam" id="PF08231">
    <property type="entry name" value="SYF2"/>
    <property type="match status" value="1"/>
</dbReference>
<comment type="subunit">
    <text evidence="7">May be part of a spliceosome complex.</text>
</comment>
<evidence type="ECO:0000256" key="2">
    <source>
        <dbReference type="ARBA" id="ARBA00010028"/>
    </source>
</evidence>